<reference evidence="7 8" key="2">
    <citation type="journal article" date="2017" name="Front. Plant Sci.">
        <title>Gene Classification and Mining of Molecular Markers Useful in Red Clover (Trifolium pratense) Breeding.</title>
        <authorList>
            <person name="Istvanek J."/>
            <person name="Dluhosova J."/>
            <person name="Dluhos P."/>
            <person name="Patkova L."/>
            <person name="Nedelnik J."/>
            <person name="Repkova J."/>
        </authorList>
    </citation>
    <scope>NUCLEOTIDE SEQUENCE [LARGE SCALE GENOMIC DNA]</scope>
    <source>
        <strain evidence="8">cv. Tatra</strain>
        <tissue evidence="7">Young leaves</tissue>
    </source>
</reference>
<dbReference type="GO" id="GO:0003677">
    <property type="term" value="F:DNA binding"/>
    <property type="evidence" value="ECO:0007669"/>
    <property type="project" value="UniProtKB-KW"/>
</dbReference>
<keyword evidence="2" id="KW-0805">Transcription regulation</keyword>
<dbReference type="Proteomes" id="UP000236291">
    <property type="component" value="Unassembled WGS sequence"/>
</dbReference>
<evidence type="ECO:0000256" key="2">
    <source>
        <dbReference type="ARBA" id="ARBA00023015"/>
    </source>
</evidence>
<comment type="subcellular location">
    <subcellularLocation>
        <location evidence="1">Nucleus</location>
    </subcellularLocation>
</comment>
<comment type="caution">
    <text evidence="7">The sequence shown here is derived from an EMBL/GenBank/DDBJ whole genome shotgun (WGS) entry which is preliminary data.</text>
</comment>
<evidence type="ECO:0000256" key="4">
    <source>
        <dbReference type="ARBA" id="ARBA00023163"/>
    </source>
</evidence>
<evidence type="ECO:0000256" key="6">
    <source>
        <dbReference type="SAM" id="MobiDB-lite"/>
    </source>
</evidence>
<feature type="region of interest" description="Disordered" evidence="6">
    <location>
        <begin position="294"/>
        <end position="364"/>
    </location>
</feature>
<dbReference type="InterPro" id="IPR015300">
    <property type="entry name" value="DNA-bd_pseudobarrel_sf"/>
</dbReference>
<dbReference type="GO" id="GO:0005634">
    <property type="term" value="C:nucleus"/>
    <property type="evidence" value="ECO:0007669"/>
    <property type="project" value="UniProtKB-SubCell"/>
</dbReference>
<dbReference type="SUPFAM" id="SSF101936">
    <property type="entry name" value="DNA-binding pseudobarrel domain"/>
    <property type="match status" value="1"/>
</dbReference>
<evidence type="ECO:0000256" key="1">
    <source>
        <dbReference type="ARBA" id="ARBA00004123"/>
    </source>
</evidence>
<evidence type="ECO:0000256" key="3">
    <source>
        <dbReference type="ARBA" id="ARBA00023125"/>
    </source>
</evidence>
<dbReference type="AlphaFoldDB" id="A0A2K3PK38"/>
<feature type="region of interest" description="Disordered" evidence="6">
    <location>
        <begin position="385"/>
        <end position="419"/>
    </location>
</feature>
<name>A0A2K3PK38_TRIPR</name>
<accession>A0A2K3PK38</accession>
<sequence length="541" mass="61625">MTLTSGSSVSKSFGFLKPTRVTLSYVPADNKFWMRILPDKKPSNETTVVQNMTTSMPSTFPRVPTAEDIAKYRTFFHTVIDPNTENINILDDFYEKRKTSFETQKFGWIRGPQYKNASVFYHKTNTGMTLTSGESVSKSFGFLKPTRVTLSYVPADNKFWMRILPDTKATNERIGDLNIHSSIQASFPRVPTAEDIADYTNFFDTVIDPKMENINIPDDFYEKWKTSFEKHKFGWIRVPNYKSTAVFYHTTNTGMNLTSGLSVSKSFGFLKPTRVKLSYVPGDNKFLMRILPDTKPSNETTAEQNLATSPNIPNSLVGSQDLTKEINTAESNSDQTIPMSASAPNSELEIEKSKITQKRKPNNEENLIDDNIHQSHLRRSKRLMLSNKTMKSEELTKVKPKLPSKGEQHQKRTKSSNKAFNGRINIKKTEAGYEWDTVVTEAMSRKIGSKVLHILREIARVVLNPKVTNILVQIQINGVTFMIIPCNIMATKRNKFERYISKEWSRIVKTTNLKTGDKLIFKLDKPPSTLIIQLLNVKGQK</sequence>
<proteinExistence type="predicted"/>
<dbReference type="Gene3D" id="2.40.330.10">
    <property type="entry name" value="DNA-binding pseudobarrel domain"/>
    <property type="match status" value="1"/>
</dbReference>
<keyword evidence="4" id="KW-0804">Transcription</keyword>
<reference evidence="7 8" key="1">
    <citation type="journal article" date="2014" name="Am. J. Bot.">
        <title>Genome assembly and annotation for red clover (Trifolium pratense; Fabaceae).</title>
        <authorList>
            <person name="Istvanek J."/>
            <person name="Jaros M."/>
            <person name="Krenek A."/>
            <person name="Repkova J."/>
        </authorList>
    </citation>
    <scope>NUCLEOTIDE SEQUENCE [LARGE SCALE GENOMIC DNA]</scope>
    <source>
        <strain evidence="8">cv. Tatra</strain>
        <tissue evidence="7">Young leaves</tissue>
    </source>
</reference>
<keyword evidence="5" id="KW-0539">Nucleus</keyword>
<evidence type="ECO:0000313" key="8">
    <source>
        <dbReference type="Proteomes" id="UP000236291"/>
    </source>
</evidence>
<protein>
    <recommendedName>
        <fullName evidence="9">TF-B3 domain-containing protein</fullName>
    </recommendedName>
</protein>
<evidence type="ECO:0000256" key="5">
    <source>
        <dbReference type="ARBA" id="ARBA00023242"/>
    </source>
</evidence>
<dbReference type="EMBL" id="ASHM01007863">
    <property type="protein sequence ID" value="PNY15653.1"/>
    <property type="molecule type" value="Genomic_DNA"/>
</dbReference>
<organism evidence="7 8">
    <name type="scientific">Trifolium pratense</name>
    <name type="common">Red clover</name>
    <dbReference type="NCBI Taxonomy" id="57577"/>
    <lineage>
        <taxon>Eukaryota</taxon>
        <taxon>Viridiplantae</taxon>
        <taxon>Streptophyta</taxon>
        <taxon>Embryophyta</taxon>
        <taxon>Tracheophyta</taxon>
        <taxon>Spermatophyta</taxon>
        <taxon>Magnoliopsida</taxon>
        <taxon>eudicotyledons</taxon>
        <taxon>Gunneridae</taxon>
        <taxon>Pentapetalae</taxon>
        <taxon>rosids</taxon>
        <taxon>fabids</taxon>
        <taxon>Fabales</taxon>
        <taxon>Fabaceae</taxon>
        <taxon>Papilionoideae</taxon>
        <taxon>50 kb inversion clade</taxon>
        <taxon>NPAAA clade</taxon>
        <taxon>Hologalegina</taxon>
        <taxon>IRL clade</taxon>
        <taxon>Trifolieae</taxon>
        <taxon>Trifolium</taxon>
    </lineage>
</organism>
<keyword evidence="3" id="KW-0238">DNA-binding</keyword>
<evidence type="ECO:0008006" key="9">
    <source>
        <dbReference type="Google" id="ProtNLM"/>
    </source>
</evidence>
<evidence type="ECO:0000313" key="7">
    <source>
        <dbReference type="EMBL" id="PNY15653.1"/>
    </source>
</evidence>
<feature type="compositionally biased region" description="Polar residues" evidence="6">
    <location>
        <begin position="295"/>
        <end position="345"/>
    </location>
</feature>
<gene>
    <name evidence="7" type="ORF">L195_g012354</name>
</gene>